<comment type="caution">
    <text evidence="5">The sequence shown here is derived from an EMBL/GenBank/DDBJ whole genome shotgun (WGS) entry which is preliminary data.</text>
</comment>
<dbReference type="SUPFAM" id="SSF51161">
    <property type="entry name" value="Trimeric LpxA-like enzymes"/>
    <property type="match status" value="1"/>
</dbReference>
<dbReference type="Pfam" id="PF14602">
    <property type="entry name" value="Hexapep_2"/>
    <property type="match status" value="1"/>
</dbReference>
<dbReference type="InterPro" id="IPR050179">
    <property type="entry name" value="Trans_hexapeptide_repeat"/>
</dbReference>
<comment type="similarity">
    <text evidence="1">Belongs to the transferase hexapeptide repeat family.</text>
</comment>
<evidence type="ECO:0000313" key="5">
    <source>
        <dbReference type="EMBL" id="MBK9982943.1"/>
    </source>
</evidence>
<dbReference type="NCBIfam" id="TIGR03570">
    <property type="entry name" value="NeuD_NnaD"/>
    <property type="match status" value="1"/>
</dbReference>
<dbReference type="Proteomes" id="UP000808337">
    <property type="component" value="Unassembled WGS sequence"/>
</dbReference>
<dbReference type="Gene3D" id="2.160.10.10">
    <property type="entry name" value="Hexapeptide repeat proteins"/>
    <property type="match status" value="1"/>
</dbReference>
<evidence type="ECO:0000313" key="6">
    <source>
        <dbReference type="Proteomes" id="UP000808337"/>
    </source>
</evidence>
<dbReference type="Gene3D" id="3.40.50.20">
    <property type="match status" value="1"/>
</dbReference>
<dbReference type="InterPro" id="IPR020019">
    <property type="entry name" value="AcTrfase_PglD-like"/>
</dbReference>
<dbReference type="Pfam" id="PF17836">
    <property type="entry name" value="PglD_N"/>
    <property type="match status" value="1"/>
</dbReference>
<gene>
    <name evidence="5" type="ORF">IPP15_11070</name>
</gene>
<dbReference type="PANTHER" id="PTHR43300:SF7">
    <property type="entry name" value="UDP-N-ACETYLBACILLOSAMINE N-ACETYLTRANSFERASE"/>
    <property type="match status" value="1"/>
</dbReference>
<dbReference type="InterPro" id="IPR011004">
    <property type="entry name" value="Trimer_LpxA-like_sf"/>
</dbReference>
<evidence type="ECO:0000259" key="4">
    <source>
        <dbReference type="Pfam" id="PF17836"/>
    </source>
</evidence>
<name>A0A9D7SVW6_9BACT</name>
<proteinExistence type="inferred from homology"/>
<feature type="domain" description="PglD N-terminal" evidence="4">
    <location>
        <begin position="10"/>
        <end position="88"/>
    </location>
</feature>
<feature type="site" description="Increases basicity of active site His" evidence="2">
    <location>
        <position position="144"/>
    </location>
</feature>
<evidence type="ECO:0000256" key="1">
    <source>
        <dbReference type="ARBA" id="ARBA00007274"/>
    </source>
</evidence>
<feature type="active site" description="Proton acceptor" evidence="2">
    <location>
        <position position="143"/>
    </location>
</feature>
<sequence length="220" mass="23352">MKNVVDSSKKIYIVGAGGLGKEVYCALRGQFGWDNSASKVIFAEEDSFFKLRKVLGVDVISLSDVDPMDALILIAIGDIRARERISSSLVYESKFAILLDQSVNITPFTSLGDGSIVLGPSFLSVDVKVGKHAVINPGTTISHDCTIGNFFTASPGVNVSGGCKIGDRVFMGTNSCVRNGVTICDDAIIGMGSVVTKDILSRGTYIGNPAKSIIHQDEVQ</sequence>
<dbReference type="AlphaFoldDB" id="A0A9D7SVW6"/>
<feature type="binding site" evidence="3">
    <location>
        <position position="77"/>
    </location>
    <ligand>
        <name>substrate</name>
    </ligand>
</feature>
<dbReference type="PANTHER" id="PTHR43300">
    <property type="entry name" value="ACETYLTRANSFERASE"/>
    <property type="match status" value="1"/>
</dbReference>
<dbReference type="CDD" id="cd03360">
    <property type="entry name" value="LbH_AT_putative"/>
    <property type="match status" value="1"/>
</dbReference>
<dbReference type="InterPro" id="IPR041561">
    <property type="entry name" value="PglD_N"/>
</dbReference>
<evidence type="ECO:0000256" key="3">
    <source>
        <dbReference type="PIRSR" id="PIRSR620019-2"/>
    </source>
</evidence>
<accession>A0A9D7SVW6</accession>
<dbReference type="EMBL" id="JADKGY010000008">
    <property type="protein sequence ID" value="MBK9982943.1"/>
    <property type="molecule type" value="Genomic_DNA"/>
</dbReference>
<protein>
    <submittedName>
        <fullName evidence="5">Acetyltransferase</fullName>
    </submittedName>
</protein>
<reference evidence="5 6" key="1">
    <citation type="submission" date="2020-10" db="EMBL/GenBank/DDBJ databases">
        <title>Connecting structure to function with the recovery of over 1000 high-quality activated sludge metagenome-assembled genomes encoding full-length rRNA genes using long-read sequencing.</title>
        <authorList>
            <person name="Singleton C.M."/>
            <person name="Petriglieri F."/>
            <person name="Kristensen J.M."/>
            <person name="Kirkegaard R.H."/>
            <person name="Michaelsen T.Y."/>
            <person name="Andersen M.H."/>
            <person name="Karst S.M."/>
            <person name="Dueholm M.S."/>
            <person name="Nielsen P.H."/>
            <person name="Albertsen M."/>
        </authorList>
    </citation>
    <scope>NUCLEOTIDE SEQUENCE [LARGE SCALE GENOMIC DNA]</scope>
    <source>
        <strain evidence="5">Ribe_18-Q3-R11-54_MAXAC.273</strain>
    </source>
</reference>
<dbReference type="InterPro" id="IPR001451">
    <property type="entry name" value="Hexapep"/>
</dbReference>
<evidence type="ECO:0000256" key="2">
    <source>
        <dbReference type="PIRSR" id="PIRSR620019-1"/>
    </source>
</evidence>
<organism evidence="5 6">
    <name type="scientific">Candidatus Opimibacter skivensis</name>
    <dbReference type="NCBI Taxonomy" id="2982028"/>
    <lineage>
        <taxon>Bacteria</taxon>
        <taxon>Pseudomonadati</taxon>
        <taxon>Bacteroidota</taxon>
        <taxon>Saprospiria</taxon>
        <taxon>Saprospirales</taxon>
        <taxon>Saprospiraceae</taxon>
        <taxon>Candidatus Opimibacter</taxon>
    </lineage>
</organism>